<feature type="region of interest" description="Disordered" evidence="1">
    <location>
        <begin position="30"/>
        <end position="57"/>
    </location>
</feature>
<gene>
    <name evidence="2" type="ORF">P7K49_014134</name>
</gene>
<name>A0ABQ9VJC0_SAGOE</name>
<feature type="compositionally biased region" description="Basic and acidic residues" evidence="1">
    <location>
        <begin position="30"/>
        <end position="42"/>
    </location>
</feature>
<protein>
    <submittedName>
        <fullName evidence="2">Uncharacterized protein</fullName>
    </submittedName>
</protein>
<evidence type="ECO:0000313" key="3">
    <source>
        <dbReference type="Proteomes" id="UP001266305"/>
    </source>
</evidence>
<evidence type="ECO:0000313" key="2">
    <source>
        <dbReference type="EMBL" id="KAK2108969.1"/>
    </source>
</evidence>
<accession>A0ABQ9VJC0</accession>
<keyword evidence="3" id="KW-1185">Reference proteome</keyword>
<organism evidence="2 3">
    <name type="scientific">Saguinus oedipus</name>
    <name type="common">Cotton-top tamarin</name>
    <name type="synonym">Oedipomidas oedipus</name>
    <dbReference type="NCBI Taxonomy" id="9490"/>
    <lineage>
        <taxon>Eukaryota</taxon>
        <taxon>Metazoa</taxon>
        <taxon>Chordata</taxon>
        <taxon>Craniata</taxon>
        <taxon>Vertebrata</taxon>
        <taxon>Euteleostomi</taxon>
        <taxon>Mammalia</taxon>
        <taxon>Eutheria</taxon>
        <taxon>Euarchontoglires</taxon>
        <taxon>Primates</taxon>
        <taxon>Haplorrhini</taxon>
        <taxon>Platyrrhini</taxon>
        <taxon>Cebidae</taxon>
        <taxon>Callitrichinae</taxon>
        <taxon>Saguinus</taxon>
    </lineage>
</organism>
<comment type="caution">
    <text evidence="2">The sequence shown here is derived from an EMBL/GenBank/DDBJ whole genome shotgun (WGS) entry which is preliminary data.</text>
</comment>
<dbReference type="Proteomes" id="UP001266305">
    <property type="component" value="Unassembled WGS sequence"/>
</dbReference>
<dbReference type="EMBL" id="JASSZA010000006">
    <property type="protein sequence ID" value="KAK2108969.1"/>
    <property type="molecule type" value="Genomic_DNA"/>
</dbReference>
<feature type="non-terminal residue" evidence="2">
    <location>
        <position position="57"/>
    </location>
</feature>
<reference evidence="2 3" key="1">
    <citation type="submission" date="2023-05" db="EMBL/GenBank/DDBJ databases">
        <title>B98-5 Cell Line De Novo Hybrid Assembly: An Optical Mapping Approach.</title>
        <authorList>
            <person name="Kananen K."/>
            <person name="Auerbach J.A."/>
            <person name="Kautto E."/>
            <person name="Blachly J.S."/>
        </authorList>
    </citation>
    <scope>NUCLEOTIDE SEQUENCE [LARGE SCALE GENOMIC DNA]</scope>
    <source>
        <strain evidence="2">B95-8</strain>
        <tissue evidence="2">Cell line</tissue>
    </source>
</reference>
<proteinExistence type="predicted"/>
<sequence>MITTELGRAELQVGFPSNNRLMGAPVAYKVGEDEKPPKDKQVHRSGCNQLESYKDGG</sequence>
<evidence type="ECO:0000256" key="1">
    <source>
        <dbReference type="SAM" id="MobiDB-lite"/>
    </source>
</evidence>